<accession>A0A074S8E4</accession>
<protein>
    <submittedName>
        <fullName evidence="2">Uncharacterized protein</fullName>
    </submittedName>
</protein>
<dbReference type="OrthoDB" id="3981028at2759"/>
<proteinExistence type="predicted"/>
<reference evidence="2 3" key="1">
    <citation type="submission" date="2013-12" db="EMBL/GenBank/DDBJ databases">
        <authorList>
            <person name="Cubeta M."/>
            <person name="Pakala S."/>
            <person name="Fedorova N."/>
            <person name="Thomas E."/>
            <person name="Dean R."/>
            <person name="Jabaji S."/>
            <person name="Neate S."/>
            <person name="Toda T."/>
            <person name="Tavantzis S."/>
            <person name="Vilgalys R."/>
            <person name="Bharathan N."/>
            <person name="Pakala S."/>
            <person name="Losada L.S."/>
            <person name="Zafar N."/>
            <person name="Nierman W."/>
        </authorList>
    </citation>
    <scope>NUCLEOTIDE SEQUENCE [LARGE SCALE GENOMIC DNA]</scope>
    <source>
        <strain evidence="2 3">123E</strain>
    </source>
</reference>
<dbReference type="STRING" id="1423351.A0A074S8E4"/>
<dbReference type="HOGENOM" id="CLU_035515_0_0_1"/>
<feature type="compositionally biased region" description="Polar residues" evidence="1">
    <location>
        <begin position="111"/>
        <end position="136"/>
    </location>
</feature>
<keyword evidence="3" id="KW-1185">Reference proteome</keyword>
<comment type="caution">
    <text evidence="2">The sequence shown here is derived from an EMBL/GenBank/DDBJ whole genome shotgun (WGS) entry which is preliminary data.</text>
</comment>
<dbReference type="EMBL" id="AZST01000045">
    <property type="protein sequence ID" value="KEP53880.1"/>
    <property type="molecule type" value="Genomic_DNA"/>
</dbReference>
<dbReference type="Proteomes" id="UP000027456">
    <property type="component" value="Unassembled WGS sequence"/>
</dbReference>
<sequence>MSYTKVMYQRPTTTRDAISIRTTRPAPRKPKSSRPEIISKLKTTYSHAARAFLHHRIEEANELVEVAFELLHPPASQEPDQLTTYRRKWDILRITLETTLYTTPLNGSATFKPSHSLANGSSSGTIPRSPNGSPRSKTPLDDPLLLSPPSLLGTLHTRSLKLFTPALERPNSRFLPAAVLVALVLASLKLDCPQVGRGMVEDWLANRDSLGLGSEVDGRKGTKADEREGYEKAVEVYCLHVLPRLNEWDYAKDFLDSEMEMRPSKREALIATLAAHHAQSLLPPSPRANQLQNLDNSVSGSSGAPTPRAASPAPSSVSSHTAVPNSRSVATLGASQVLPLPLSPSPTPTARQRKPINMTSGHVPSSLGIPPLAPILAPQSSSPAQPTTLQLLKAVIIPYLRRVNAPVLLLAIVLSFIGLASRFGRRPKGGNGAEMTRRRLTGGSGGLWAGLVDAVKMSGRGLV</sequence>
<dbReference type="AlphaFoldDB" id="A0A074S8E4"/>
<feature type="compositionally biased region" description="Polar residues" evidence="1">
    <location>
        <begin position="287"/>
        <end position="298"/>
    </location>
</feature>
<feature type="region of interest" description="Disordered" evidence="1">
    <location>
        <begin position="111"/>
        <end position="143"/>
    </location>
</feature>
<name>A0A074S8E4_9AGAM</name>
<feature type="region of interest" description="Disordered" evidence="1">
    <location>
        <begin position="282"/>
        <end position="363"/>
    </location>
</feature>
<feature type="compositionally biased region" description="Low complexity" evidence="1">
    <location>
        <begin position="299"/>
        <end position="324"/>
    </location>
</feature>
<evidence type="ECO:0000313" key="3">
    <source>
        <dbReference type="Proteomes" id="UP000027456"/>
    </source>
</evidence>
<evidence type="ECO:0000256" key="1">
    <source>
        <dbReference type="SAM" id="MobiDB-lite"/>
    </source>
</evidence>
<gene>
    <name evidence="2" type="ORF">V565_024760</name>
</gene>
<organism evidence="2 3">
    <name type="scientific">Rhizoctonia solani 123E</name>
    <dbReference type="NCBI Taxonomy" id="1423351"/>
    <lineage>
        <taxon>Eukaryota</taxon>
        <taxon>Fungi</taxon>
        <taxon>Dikarya</taxon>
        <taxon>Basidiomycota</taxon>
        <taxon>Agaricomycotina</taxon>
        <taxon>Agaricomycetes</taxon>
        <taxon>Cantharellales</taxon>
        <taxon>Ceratobasidiaceae</taxon>
        <taxon>Rhizoctonia</taxon>
    </lineage>
</organism>
<evidence type="ECO:0000313" key="2">
    <source>
        <dbReference type="EMBL" id="KEP53880.1"/>
    </source>
</evidence>